<dbReference type="InterPro" id="IPR036095">
    <property type="entry name" value="PTS_EIIB-like_sf"/>
</dbReference>
<evidence type="ECO:0000259" key="9">
    <source>
        <dbReference type="PROSITE" id="PS51099"/>
    </source>
</evidence>
<dbReference type="InterPro" id="IPR013011">
    <property type="entry name" value="PTS_EIIB_2"/>
</dbReference>
<keyword evidence="6" id="KW-0808">Transferase</keyword>
<proteinExistence type="predicted"/>
<dbReference type="PANTHER" id="PTHR30505:SF0">
    <property type="entry name" value="FRUCTOSE-LIKE PTS SYSTEM EIIBC COMPONENT-RELATED"/>
    <property type="match status" value="1"/>
</dbReference>
<organism evidence="10 11">
    <name type="scientific">Enterovibrio gelatinilyticus</name>
    <dbReference type="NCBI Taxonomy" id="2899819"/>
    <lineage>
        <taxon>Bacteria</taxon>
        <taxon>Pseudomonadati</taxon>
        <taxon>Pseudomonadota</taxon>
        <taxon>Gammaproteobacteria</taxon>
        <taxon>Vibrionales</taxon>
        <taxon>Vibrionaceae</taxon>
        <taxon>Enterovibrio</taxon>
    </lineage>
</organism>
<dbReference type="NCBIfam" id="TIGR00829">
    <property type="entry name" value="FRU"/>
    <property type="match status" value="1"/>
</dbReference>
<gene>
    <name evidence="10" type="ORF">LRP50_06515</name>
</gene>
<dbReference type="Pfam" id="PF02302">
    <property type="entry name" value="PTS_IIB"/>
    <property type="match status" value="1"/>
</dbReference>
<evidence type="ECO:0000256" key="5">
    <source>
        <dbReference type="ARBA" id="ARBA00022597"/>
    </source>
</evidence>
<keyword evidence="7" id="KW-0598">Phosphotransferase system</keyword>
<keyword evidence="11" id="KW-1185">Reference proteome</keyword>
<comment type="catalytic activity">
    <reaction evidence="1">
        <text>D-fructose(out) + N(pros)-phospho-L-histidyl-[protein] = D-fructose 1-phosphate(in) + L-histidyl-[protein]</text>
        <dbReference type="Rhea" id="RHEA:49252"/>
        <dbReference type="Rhea" id="RHEA-COMP:9745"/>
        <dbReference type="Rhea" id="RHEA-COMP:9746"/>
        <dbReference type="ChEBI" id="CHEBI:29979"/>
        <dbReference type="ChEBI" id="CHEBI:37721"/>
        <dbReference type="ChEBI" id="CHEBI:58674"/>
        <dbReference type="ChEBI" id="CHEBI:64837"/>
        <dbReference type="EC" id="2.7.1.202"/>
    </reaction>
</comment>
<keyword evidence="8" id="KW-0418">Kinase</keyword>
<dbReference type="PANTHER" id="PTHR30505">
    <property type="entry name" value="FRUCTOSE-LIKE PERMEASE"/>
    <property type="match status" value="1"/>
</dbReference>
<evidence type="ECO:0000256" key="8">
    <source>
        <dbReference type="ARBA" id="ARBA00022777"/>
    </source>
</evidence>
<reference evidence="10" key="1">
    <citation type="submission" date="2021-12" db="EMBL/GenBank/DDBJ databases">
        <title>Enterovibrio ZSDZ35 sp. nov. and Enterovibrio ZSDZ42 sp. nov., isolated from coastal seawater in Qingdao.</title>
        <authorList>
            <person name="Zhang P."/>
        </authorList>
    </citation>
    <scope>NUCLEOTIDE SEQUENCE</scope>
    <source>
        <strain evidence="10">ZSDZ42</strain>
    </source>
</reference>
<evidence type="ECO:0000256" key="1">
    <source>
        <dbReference type="ARBA" id="ARBA00001401"/>
    </source>
</evidence>
<dbReference type="CDD" id="cd05569">
    <property type="entry name" value="PTS_IIB_fructose"/>
    <property type="match status" value="1"/>
</dbReference>
<dbReference type="PROSITE" id="PS51099">
    <property type="entry name" value="PTS_EIIB_TYPE_2"/>
    <property type="match status" value="1"/>
</dbReference>
<keyword evidence="4" id="KW-0597">Phosphoprotein</keyword>
<dbReference type="InterPro" id="IPR003501">
    <property type="entry name" value="PTS_EIIB_2/3"/>
</dbReference>
<evidence type="ECO:0000313" key="11">
    <source>
        <dbReference type="Proteomes" id="UP001149400"/>
    </source>
</evidence>
<dbReference type="Proteomes" id="UP001149400">
    <property type="component" value="Unassembled WGS sequence"/>
</dbReference>
<name>A0ABT5QXL9_9GAMM</name>
<evidence type="ECO:0000256" key="3">
    <source>
        <dbReference type="ARBA" id="ARBA00022448"/>
    </source>
</evidence>
<feature type="domain" description="PTS EIIB type-2" evidence="9">
    <location>
        <begin position="1"/>
        <end position="99"/>
    </location>
</feature>
<dbReference type="SUPFAM" id="SSF52794">
    <property type="entry name" value="PTS system IIB component-like"/>
    <property type="match status" value="1"/>
</dbReference>
<evidence type="ECO:0000313" key="10">
    <source>
        <dbReference type="EMBL" id="MDD1792773.1"/>
    </source>
</evidence>
<evidence type="ECO:0000256" key="7">
    <source>
        <dbReference type="ARBA" id="ARBA00022683"/>
    </source>
</evidence>
<accession>A0ABT5QXL9</accession>
<dbReference type="EMBL" id="JAJUBC010000005">
    <property type="protein sequence ID" value="MDD1792773.1"/>
    <property type="molecule type" value="Genomic_DNA"/>
</dbReference>
<evidence type="ECO:0000256" key="6">
    <source>
        <dbReference type="ARBA" id="ARBA00022679"/>
    </source>
</evidence>
<sequence length="104" mass="11355">MFIVCVAACPTGIAHTYMAAEALEMLGKKNGWEIKVETQGSTGIENEITEDDIARADGAIIATEILIDGVERFELLTKLECSVADPIKQPDAVYNTMMHLINNK</sequence>
<dbReference type="RefSeq" id="WP_274163655.1">
    <property type="nucleotide sequence ID" value="NZ_JAJUBC010000005.1"/>
</dbReference>
<protein>
    <recommendedName>
        <fullName evidence="2">protein-N(pi)-phosphohistidine--D-fructose phosphotransferase</fullName>
        <ecNumber evidence="2">2.7.1.202</ecNumber>
    </recommendedName>
</protein>
<evidence type="ECO:0000256" key="4">
    <source>
        <dbReference type="ARBA" id="ARBA00022553"/>
    </source>
</evidence>
<dbReference type="InterPro" id="IPR003353">
    <property type="entry name" value="PTS_IIB_fruc"/>
</dbReference>
<comment type="caution">
    <text evidence="10">The sequence shown here is derived from an EMBL/GenBank/DDBJ whole genome shotgun (WGS) entry which is preliminary data.</text>
</comment>
<evidence type="ECO:0000256" key="2">
    <source>
        <dbReference type="ARBA" id="ARBA00012799"/>
    </source>
</evidence>
<dbReference type="InterPro" id="IPR050864">
    <property type="entry name" value="Bacterial_PTS_Sugar_Transport"/>
</dbReference>
<keyword evidence="3" id="KW-0813">Transport</keyword>
<dbReference type="EC" id="2.7.1.202" evidence="2"/>
<keyword evidence="5" id="KW-0762">Sugar transport</keyword>
<dbReference type="Gene3D" id="3.40.50.2300">
    <property type="match status" value="1"/>
</dbReference>